<name>A0A7W7QEN8_9PSEU</name>
<dbReference type="RefSeq" id="WP_184816248.1">
    <property type="nucleotide sequence ID" value="NZ_JACHJQ010000012.1"/>
</dbReference>
<dbReference type="PROSITE" id="PS00166">
    <property type="entry name" value="ENOYL_COA_HYDRATASE"/>
    <property type="match status" value="1"/>
</dbReference>
<sequence length="273" mass="29691">MGIPREWETIDVDIADSIATVTLNRPDRMNVMNLTMRDELVACFDHLRTAVDKVRVVVITGAGDAFCAGGDVNDFDGTPAEDLHDLMRLRSHRWFQGLWSLPQPTIAAVNGTAAGGGANLVLATDLAIASDRARFGETFIRVGLMPDLGGLYLLPRLVGLRKAKELCFSGELIPAEQLAELGLVSRVVPHDDLYAETMKLAQDLAGKPRHTLALTKMVLNRATEQSMEEVLLNELLGQSYLFGTRDQRDALGAFLHPSPKASTLDGKAADGDR</sequence>
<dbReference type="AlphaFoldDB" id="A0A7W7QEN8"/>
<comment type="caution">
    <text evidence="3">The sequence shown here is derived from an EMBL/GenBank/DDBJ whole genome shotgun (WGS) entry which is preliminary data.</text>
</comment>
<accession>A0A7W7QEN8</accession>
<dbReference type="PANTHER" id="PTHR11941">
    <property type="entry name" value="ENOYL-COA HYDRATASE-RELATED"/>
    <property type="match status" value="1"/>
</dbReference>
<organism evidence="3 4">
    <name type="scientific">Actinophytocola algeriensis</name>
    <dbReference type="NCBI Taxonomy" id="1768010"/>
    <lineage>
        <taxon>Bacteria</taxon>
        <taxon>Bacillati</taxon>
        <taxon>Actinomycetota</taxon>
        <taxon>Actinomycetes</taxon>
        <taxon>Pseudonocardiales</taxon>
        <taxon>Pseudonocardiaceae</taxon>
    </lineage>
</organism>
<dbReference type="Gene3D" id="3.90.226.10">
    <property type="entry name" value="2-enoyl-CoA Hydratase, Chain A, domain 1"/>
    <property type="match status" value="1"/>
</dbReference>
<dbReference type="InterPro" id="IPR001753">
    <property type="entry name" value="Enoyl-CoA_hydra/iso"/>
</dbReference>
<dbReference type="EMBL" id="JACHJQ010000012">
    <property type="protein sequence ID" value="MBB4912242.1"/>
    <property type="molecule type" value="Genomic_DNA"/>
</dbReference>
<dbReference type="CDD" id="cd06558">
    <property type="entry name" value="crotonase-like"/>
    <property type="match status" value="1"/>
</dbReference>
<gene>
    <name evidence="3" type="ORF">FHR82_008513</name>
</gene>
<evidence type="ECO:0000313" key="3">
    <source>
        <dbReference type="EMBL" id="MBB4912242.1"/>
    </source>
</evidence>
<protein>
    <submittedName>
        <fullName evidence="3">Enoyl-CoA hydratase/carnithine racemase</fullName>
    </submittedName>
</protein>
<reference evidence="3 4" key="1">
    <citation type="submission" date="2020-08" db="EMBL/GenBank/DDBJ databases">
        <title>Genomic Encyclopedia of Type Strains, Phase III (KMG-III): the genomes of soil and plant-associated and newly described type strains.</title>
        <authorList>
            <person name="Whitman W."/>
        </authorList>
    </citation>
    <scope>NUCLEOTIDE SEQUENCE [LARGE SCALE GENOMIC DNA]</scope>
    <source>
        <strain evidence="3 4">CECT 8960</strain>
    </source>
</reference>
<comment type="similarity">
    <text evidence="1 2">Belongs to the enoyl-CoA hydratase/isomerase family.</text>
</comment>
<dbReference type="InterPro" id="IPR029045">
    <property type="entry name" value="ClpP/crotonase-like_dom_sf"/>
</dbReference>
<dbReference type="Proteomes" id="UP000520767">
    <property type="component" value="Unassembled WGS sequence"/>
</dbReference>
<dbReference type="InterPro" id="IPR018376">
    <property type="entry name" value="Enoyl-CoA_hyd/isom_CS"/>
</dbReference>
<dbReference type="SUPFAM" id="SSF52096">
    <property type="entry name" value="ClpP/crotonase"/>
    <property type="match status" value="1"/>
</dbReference>
<proteinExistence type="inferred from homology"/>
<keyword evidence="4" id="KW-1185">Reference proteome</keyword>
<evidence type="ECO:0000256" key="2">
    <source>
        <dbReference type="RuleBase" id="RU003707"/>
    </source>
</evidence>
<evidence type="ECO:0000256" key="1">
    <source>
        <dbReference type="ARBA" id="ARBA00005254"/>
    </source>
</evidence>
<evidence type="ECO:0000313" key="4">
    <source>
        <dbReference type="Proteomes" id="UP000520767"/>
    </source>
</evidence>
<dbReference type="PANTHER" id="PTHR11941:SF54">
    <property type="entry name" value="ENOYL-COA HYDRATASE, MITOCHONDRIAL"/>
    <property type="match status" value="1"/>
</dbReference>
<dbReference type="Pfam" id="PF00378">
    <property type="entry name" value="ECH_1"/>
    <property type="match status" value="1"/>
</dbReference>
<dbReference type="GO" id="GO:0003824">
    <property type="term" value="F:catalytic activity"/>
    <property type="evidence" value="ECO:0007669"/>
    <property type="project" value="InterPro"/>
</dbReference>
<dbReference type="GO" id="GO:0006635">
    <property type="term" value="P:fatty acid beta-oxidation"/>
    <property type="evidence" value="ECO:0007669"/>
    <property type="project" value="TreeGrafter"/>
</dbReference>